<gene>
    <name evidence="1" type="ORF">METZ01_LOCUS124131</name>
</gene>
<evidence type="ECO:0000313" key="1">
    <source>
        <dbReference type="EMBL" id="SVA71277.1"/>
    </source>
</evidence>
<name>A0A381Y4G4_9ZZZZ</name>
<dbReference type="AlphaFoldDB" id="A0A381Y4G4"/>
<accession>A0A381Y4G4</accession>
<proteinExistence type="predicted"/>
<reference evidence="1" key="1">
    <citation type="submission" date="2018-05" db="EMBL/GenBank/DDBJ databases">
        <authorList>
            <person name="Lanie J.A."/>
            <person name="Ng W.-L."/>
            <person name="Kazmierczak K.M."/>
            <person name="Andrzejewski T.M."/>
            <person name="Davidsen T.M."/>
            <person name="Wayne K.J."/>
            <person name="Tettelin H."/>
            <person name="Glass J.I."/>
            <person name="Rusch D."/>
            <person name="Podicherti R."/>
            <person name="Tsui H.-C.T."/>
            <person name="Winkler M.E."/>
        </authorList>
    </citation>
    <scope>NUCLEOTIDE SEQUENCE</scope>
</reference>
<organism evidence="1">
    <name type="scientific">marine metagenome</name>
    <dbReference type="NCBI Taxonomy" id="408172"/>
    <lineage>
        <taxon>unclassified sequences</taxon>
        <taxon>metagenomes</taxon>
        <taxon>ecological metagenomes</taxon>
    </lineage>
</organism>
<protein>
    <submittedName>
        <fullName evidence="1">Uncharacterized protein</fullName>
    </submittedName>
</protein>
<dbReference type="EMBL" id="UINC01017253">
    <property type="protein sequence ID" value="SVA71277.1"/>
    <property type="molecule type" value="Genomic_DNA"/>
</dbReference>
<sequence>MIGYWGTSAILFCFQSITIDSCLDNRLGD</sequence>